<sequence>MSHVAYGPGRGASGGNTRLGAVSHGDKGGRATAQRPGRFSRGEWLEATGGVLEGIVIPELATFAGAKRAQLAVLAQAAVTAAIQNQSRDVTRVASMRPQTFGRAQTQARLRALSRPAVPWDAAVQVKGGPRLSRVTVLGGTGHAHLKGP</sequence>
<dbReference type="AlphaFoldDB" id="A0A250JPB6"/>
<dbReference type="EMBL" id="CP022203">
    <property type="protein sequence ID" value="ATB44966.1"/>
    <property type="molecule type" value="Genomic_DNA"/>
</dbReference>
<keyword evidence="3" id="KW-1185">Reference proteome</keyword>
<gene>
    <name evidence="2" type="ORF">MYMAC_000549</name>
</gene>
<reference evidence="2 3" key="1">
    <citation type="submission" date="2017-06" db="EMBL/GenBank/DDBJ databases">
        <title>Sequencing and comparative analysis of myxobacterial genomes.</title>
        <authorList>
            <person name="Rupp O."/>
            <person name="Goesmann A."/>
            <person name="Sogaard-Andersen L."/>
        </authorList>
    </citation>
    <scope>NUCLEOTIDE SEQUENCE [LARGE SCALE GENOMIC DNA]</scope>
    <source>
        <strain evidence="2 3">DSM 14697</strain>
    </source>
</reference>
<evidence type="ECO:0000256" key="1">
    <source>
        <dbReference type="SAM" id="MobiDB-lite"/>
    </source>
</evidence>
<organism evidence="2 3">
    <name type="scientific">Corallococcus macrosporus DSM 14697</name>
    <dbReference type="NCBI Taxonomy" id="1189310"/>
    <lineage>
        <taxon>Bacteria</taxon>
        <taxon>Pseudomonadati</taxon>
        <taxon>Myxococcota</taxon>
        <taxon>Myxococcia</taxon>
        <taxon>Myxococcales</taxon>
        <taxon>Cystobacterineae</taxon>
        <taxon>Myxococcaceae</taxon>
        <taxon>Corallococcus</taxon>
    </lineage>
</organism>
<evidence type="ECO:0000313" key="3">
    <source>
        <dbReference type="Proteomes" id="UP000217343"/>
    </source>
</evidence>
<proteinExistence type="predicted"/>
<evidence type="ECO:0000313" key="2">
    <source>
        <dbReference type="EMBL" id="ATB44966.1"/>
    </source>
</evidence>
<feature type="region of interest" description="Disordered" evidence="1">
    <location>
        <begin position="1"/>
        <end position="36"/>
    </location>
</feature>
<name>A0A250JPB6_9BACT</name>
<accession>A0A250JPB6</accession>
<dbReference type="KEGG" id="mmas:MYMAC_000549"/>
<dbReference type="Proteomes" id="UP000217343">
    <property type="component" value="Chromosome"/>
</dbReference>
<protein>
    <submittedName>
        <fullName evidence="2">Uncharacterized protein</fullName>
    </submittedName>
</protein>